<evidence type="ECO:0000256" key="1">
    <source>
        <dbReference type="ARBA" id="ARBA00008779"/>
    </source>
</evidence>
<protein>
    <submittedName>
        <fullName evidence="7">Arylsulfatase</fullName>
    </submittedName>
</protein>
<proteinExistence type="inferred from homology"/>
<dbReference type="Pfam" id="PF00884">
    <property type="entry name" value="Sulfatase"/>
    <property type="match status" value="1"/>
</dbReference>
<dbReference type="EMBL" id="PUIB01000007">
    <property type="protein sequence ID" value="PQO40981.1"/>
    <property type="molecule type" value="Genomic_DNA"/>
</dbReference>
<comment type="caution">
    <text evidence="7">The sequence shown here is derived from an EMBL/GenBank/DDBJ whole genome shotgun (WGS) entry which is preliminary data.</text>
</comment>
<dbReference type="GO" id="GO:0004065">
    <property type="term" value="F:arylsulfatase activity"/>
    <property type="evidence" value="ECO:0007669"/>
    <property type="project" value="TreeGrafter"/>
</dbReference>
<feature type="signal peptide" evidence="5">
    <location>
        <begin position="1"/>
        <end position="22"/>
    </location>
</feature>
<feature type="chain" id="PRO_5015565483" evidence="5">
    <location>
        <begin position="23"/>
        <end position="476"/>
    </location>
</feature>
<dbReference type="PANTHER" id="PTHR42693:SF27">
    <property type="entry name" value="ARYLSULFATASE B [PRECURSOR]"/>
    <property type="match status" value="1"/>
</dbReference>
<keyword evidence="4" id="KW-0106">Calcium</keyword>
<dbReference type="PROSITE" id="PS00523">
    <property type="entry name" value="SULFATASE_1"/>
    <property type="match status" value="1"/>
</dbReference>
<evidence type="ECO:0000259" key="6">
    <source>
        <dbReference type="Pfam" id="PF00884"/>
    </source>
</evidence>
<evidence type="ECO:0000256" key="3">
    <source>
        <dbReference type="ARBA" id="ARBA00022801"/>
    </source>
</evidence>
<dbReference type="InterPro" id="IPR017850">
    <property type="entry name" value="Alkaline_phosphatase_core_sf"/>
</dbReference>
<keyword evidence="3" id="KW-0378">Hydrolase</keyword>
<dbReference type="RefSeq" id="WP_105352252.1">
    <property type="nucleotide sequence ID" value="NZ_PUIB01000007.1"/>
</dbReference>
<evidence type="ECO:0000313" key="7">
    <source>
        <dbReference type="EMBL" id="PQO40981.1"/>
    </source>
</evidence>
<dbReference type="PANTHER" id="PTHR42693">
    <property type="entry name" value="ARYLSULFATASE FAMILY MEMBER"/>
    <property type="match status" value="1"/>
</dbReference>
<dbReference type="Gene3D" id="3.40.720.10">
    <property type="entry name" value="Alkaline Phosphatase, subunit A"/>
    <property type="match status" value="1"/>
</dbReference>
<feature type="domain" description="Sulfatase N-terminal" evidence="6">
    <location>
        <begin position="26"/>
        <end position="335"/>
    </location>
</feature>
<dbReference type="InterPro" id="IPR050738">
    <property type="entry name" value="Sulfatase"/>
</dbReference>
<sequence>MFRAASLLAFCFAVSTCQLLDAAPRPNVVLMLADDLGWNAVGYHGNWVETPNIDRLAGEGIELDRFYVAPMCSPTRAGLLTGRYPIRFGLARAVIPPYCNYGLPVEERTLAEALKEAGYKHRGIFGKWHLGHHQLKWHPLSQGFTHFVGHYNGAIDYFDLTREGERDWQVDFDPAQDEGYSTDLVANAACAFIREAAQDEAPYFCYVPFNAPHSPFQAKEDALQQIKAGPTPNNSQTYRAMIWTLDQAVGQILKTIEETGEADNTQVWFLSDNGGVGQFPRNNRPLRGSKLTTFEGGVRVVACVRWPAGWKGERKIENTMGYIDVMPTILETAGIDPAAGQPEGRELDGVSLNDLLAGQADDFPERDWYSYHGQPGPKHETIALKTANWKLIVNGPDIRQGFDPKHHETFLFAMPGDLLEKTNVADQHPEVVERLLEKLVAHRKLQPEDGVPPYGSGPKGFKPWKAWDIKLAPKNP</sequence>
<evidence type="ECO:0000313" key="8">
    <source>
        <dbReference type="Proteomes" id="UP000239388"/>
    </source>
</evidence>
<keyword evidence="2" id="KW-0479">Metal-binding</keyword>
<dbReference type="Gene3D" id="3.30.1120.10">
    <property type="match status" value="1"/>
</dbReference>
<evidence type="ECO:0000256" key="4">
    <source>
        <dbReference type="ARBA" id="ARBA00022837"/>
    </source>
</evidence>
<reference evidence="7 8" key="1">
    <citation type="submission" date="2018-02" db="EMBL/GenBank/DDBJ databases">
        <title>Comparative genomes isolates from brazilian mangrove.</title>
        <authorList>
            <person name="Araujo J.E."/>
            <person name="Taketani R.G."/>
            <person name="Silva M.C.P."/>
            <person name="Loureco M.V."/>
            <person name="Andreote F.D."/>
        </authorList>
    </citation>
    <scope>NUCLEOTIDE SEQUENCE [LARGE SCALE GENOMIC DNA]</scope>
    <source>
        <strain evidence="7 8">NAP PRIS-MGV</strain>
    </source>
</reference>
<dbReference type="Proteomes" id="UP000239388">
    <property type="component" value="Unassembled WGS sequence"/>
</dbReference>
<dbReference type="SUPFAM" id="SSF53649">
    <property type="entry name" value="Alkaline phosphatase-like"/>
    <property type="match status" value="1"/>
</dbReference>
<dbReference type="OrthoDB" id="9783154at2"/>
<comment type="similarity">
    <text evidence="1">Belongs to the sulfatase family.</text>
</comment>
<accession>A0A2S8G9N8</accession>
<dbReference type="AlphaFoldDB" id="A0A2S8G9N8"/>
<dbReference type="GO" id="GO:0046872">
    <property type="term" value="F:metal ion binding"/>
    <property type="evidence" value="ECO:0007669"/>
    <property type="project" value="UniProtKB-KW"/>
</dbReference>
<evidence type="ECO:0000256" key="2">
    <source>
        <dbReference type="ARBA" id="ARBA00022723"/>
    </source>
</evidence>
<evidence type="ECO:0000256" key="5">
    <source>
        <dbReference type="SAM" id="SignalP"/>
    </source>
</evidence>
<gene>
    <name evidence="7" type="ORF">C5Y98_05225</name>
</gene>
<dbReference type="InterPro" id="IPR024607">
    <property type="entry name" value="Sulfatase_CS"/>
</dbReference>
<keyword evidence="5" id="KW-0732">Signal</keyword>
<dbReference type="InterPro" id="IPR000917">
    <property type="entry name" value="Sulfatase_N"/>
</dbReference>
<name>A0A2S8G9N8_9BACT</name>
<organism evidence="7 8">
    <name type="scientific">Blastopirellula marina</name>
    <dbReference type="NCBI Taxonomy" id="124"/>
    <lineage>
        <taxon>Bacteria</taxon>
        <taxon>Pseudomonadati</taxon>
        <taxon>Planctomycetota</taxon>
        <taxon>Planctomycetia</taxon>
        <taxon>Pirellulales</taxon>
        <taxon>Pirellulaceae</taxon>
        <taxon>Blastopirellula</taxon>
    </lineage>
</organism>